<feature type="binding site" evidence="6">
    <location>
        <position position="110"/>
    </location>
    <ligand>
        <name>Zn(2+)</name>
        <dbReference type="ChEBI" id="CHEBI:29105"/>
        <label>1</label>
    </ligand>
</feature>
<name>A0A1R1Y4H2_9FUNG</name>
<evidence type="ECO:0000313" key="8">
    <source>
        <dbReference type="EMBL" id="OMJ21798.1"/>
    </source>
</evidence>
<feature type="active site" evidence="5">
    <location>
        <position position="75"/>
    </location>
</feature>
<dbReference type="PANTHER" id="PTHR45892">
    <property type="entry name" value="AMINOACYLASE-1"/>
    <property type="match status" value="1"/>
</dbReference>
<feature type="binding site" evidence="6">
    <location>
        <position position="145"/>
    </location>
    <ligand>
        <name>Zn(2+)</name>
        <dbReference type="ChEBI" id="CHEBI:29105"/>
        <label>2</label>
    </ligand>
</feature>
<dbReference type="OrthoDB" id="3064516at2759"/>
<dbReference type="Proteomes" id="UP000187429">
    <property type="component" value="Unassembled WGS sequence"/>
</dbReference>
<evidence type="ECO:0000256" key="1">
    <source>
        <dbReference type="ARBA" id="ARBA00006247"/>
    </source>
</evidence>
<comment type="caution">
    <text evidence="8">The sequence shown here is derived from an EMBL/GenBank/DDBJ whole genome shotgun (WGS) entry which is preliminary data.</text>
</comment>
<dbReference type="PIRSF" id="PIRSF036696">
    <property type="entry name" value="ACY-1"/>
    <property type="match status" value="1"/>
</dbReference>
<dbReference type="GO" id="GO:0046872">
    <property type="term" value="F:metal ion binding"/>
    <property type="evidence" value="ECO:0007669"/>
    <property type="project" value="UniProtKB-KW"/>
</dbReference>
<comment type="similarity">
    <text evidence="1">Belongs to the peptidase M20A family.</text>
</comment>
<dbReference type="EMBL" id="LSSM01002414">
    <property type="protein sequence ID" value="OMJ21798.1"/>
    <property type="molecule type" value="Genomic_DNA"/>
</dbReference>
<feature type="domain" description="Peptidase M20 dimerisation" evidence="7">
    <location>
        <begin position="186"/>
        <end position="300"/>
    </location>
</feature>
<dbReference type="InterPro" id="IPR010159">
    <property type="entry name" value="N-acyl_aa_amidohydrolase"/>
</dbReference>
<feature type="binding site" evidence="6">
    <location>
        <position position="172"/>
    </location>
    <ligand>
        <name>Zn(2+)</name>
        <dbReference type="ChEBI" id="CHEBI:29105"/>
        <label>1</label>
    </ligand>
</feature>
<keyword evidence="4 6" id="KW-0862">Zinc</keyword>
<dbReference type="GO" id="GO:0004046">
    <property type="term" value="F:aminoacylase activity"/>
    <property type="evidence" value="ECO:0007669"/>
    <property type="project" value="InterPro"/>
</dbReference>
<proteinExistence type="inferred from homology"/>
<reference evidence="9" key="1">
    <citation type="submission" date="2017-01" db="EMBL/GenBank/DDBJ databases">
        <authorList>
            <person name="Wang Y."/>
            <person name="White M."/>
            <person name="Kvist S."/>
            <person name="Moncalvo J.-M."/>
        </authorList>
    </citation>
    <scope>NUCLEOTIDE SEQUENCE [LARGE SCALE GENOMIC DNA]</scope>
    <source>
        <strain evidence="9">ID-206-W2</strain>
    </source>
</reference>
<dbReference type="InterPro" id="IPR011650">
    <property type="entry name" value="Peptidase_M20_dimer"/>
</dbReference>
<evidence type="ECO:0000256" key="3">
    <source>
        <dbReference type="ARBA" id="ARBA00022723"/>
    </source>
</evidence>
<dbReference type="InterPro" id="IPR036264">
    <property type="entry name" value="Bact_exopeptidase_dim_dom"/>
</dbReference>
<protein>
    <submittedName>
        <fullName evidence="8">Aminoacylase-1</fullName>
    </submittedName>
</protein>
<dbReference type="Pfam" id="PF01546">
    <property type="entry name" value="Peptidase_M20"/>
    <property type="match status" value="1"/>
</dbReference>
<dbReference type="GO" id="GO:0005737">
    <property type="term" value="C:cytoplasm"/>
    <property type="evidence" value="ECO:0007669"/>
    <property type="project" value="InterPro"/>
</dbReference>
<evidence type="ECO:0000256" key="2">
    <source>
        <dbReference type="ARBA" id="ARBA00022490"/>
    </source>
</evidence>
<gene>
    <name evidence="8" type="ORF">AYI69_g5672</name>
</gene>
<sequence>MEPACITRFREYLQVNTMQPTPDYAACEKYLRKQAEDIGLEFKALELAPGKPTIVMIWRGTDPSLKSLVLNSHTDVVPVFEEFWDYPPFSAERVPTDDGDFRIYARGSQDMKIVGSCYLEAIRILKAQGKKPLRNVYLTFVPDEEIGGVDGMQKFLPTPDFKEMNAGFALDEGIANPGPELYAFYGERSTNSVYFVCRGNTGHGSQFITETASAKVLAISQELMAFRDDEEQKLIKAYGEVNQSNLGTVTTVNLNIIQGGVQINVVPDSFKVEFDIRVAPDTDLTEFNKWLQSIADKNNSELHYHHHEIIASGVSDIGPSNRFFKTMCDVIEKKGLKTINAIFPAATDSRYLRRAGIPAIGISPLRNIPVLLHVHNEYVNESLFMEGVDLYTDLIEELSNLKD</sequence>
<dbReference type="NCBIfam" id="TIGR01880">
    <property type="entry name" value="Ac-peptdase-euk"/>
    <property type="match status" value="1"/>
</dbReference>
<dbReference type="Gene3D" id="1.10.150.900">
    <property type="match status" value="1"/>
</dbReference>
<dbReference type="InterPro" id="IPR002933">
    <property type="entry name" value="Peptidase_M20"/>
</dbReference>
<dbReference type="InterPro" id="IPR052083">
    <property type="entry name" value="Aminoacylase-1_M20A"/>
</dbReference>
<comment type="cofactor">
    <cofactor evidence="6">
        <name>Zn(2+)</name>
        <dbReference type="ChEBI" id="CHEBI:29105"/>
    </cofactor>
    <text evidence="6">Binds 2 Zn(2+) ions per subunit.</text>
</comment>
<feature type="active site" description="Proton acceptor" evidence="5">
    <location>
        <position position="144"/>
    </location>
</feature>
<accession>A0A1R1Y4H2</accession>
<feature type="binding site" evidence="6">
    <location>
        <position position="110"/>
    </location>
    <ligand>
        <name>Zn(2+)</name>
        <dbReference type="ChEBI" id="CHEBI:29105"/>
        <label>2</label>
    </ligand>
</feature>
<evidence type="ECO:0000256" key="4">
    <source>
        <dbReference type="ARBA" id="ARBA00022833"/>
    </source>
</evidence>
<dbReference type="AlphaFoldDB" id="A0A1R1Y4H2"/>
<evidence type="ECO:0000313" key="9">
    <source>
        <dbReference type="Proteomes" id="UP000187429"/>
    </source>
</evidence>
<organism evidence="8 9">
    <name type="scientific">Smittium culicis</name>
    <dbReference type="NCBI Taxonomy" id="133412"/>
    <lineage>
        <taxon>Eukaryota</taxon>
        <taxon>Fungi</taxon>
        <taxon>Fungi incertae sedis</taxon>
        <taxon>Zoopagomycota</taxon>
        <taxon>Kickxellomycotina</taxon>
        <taxon>Harpellomycetes</taxon>
        <taxon>Harpellales</taxon>
        <taxon>Legeriomycetaceae</taxon>
        <taxon>Smittium</taxon>
    </lineage>
</organism>
<dbReference type="FunFam" id="3.40.630.10:FF:000019">
    <property type="entry name" value="Aminoacylase 1"/>
    <property type="match status" value="1"/>
</dbReference>
<dbReference type="PANTHER" id="PTHR45892:SF1">
    <property type="entry name" value="AMINOACYLASE-1"/>
    <property type="match status" value="1"/>
</dbReference>
<evidence type="ECO:0000256" key="6">
    <source>
        <dbReference type="PIRSR" id="PIRSR036696-2"/>
    </source>
</evidence>
<keyword evidence="3 6" id="KW-0479">Metal-binding</keyword>
<evidence type="ECO:0000256" key="5">
    <source>
        <dbReference type="PIRSR" id="PIRSR036696-1"/>
    </source>
</evidence>
<dbReference type="GO" id="GO:0006520">
    <property type="term" value="P:amino acid metabolic process"/>
    <property type="evidence" value="ECO:0007669"/>
    <property type="project" value="InterPro"/>
</dbReference>
<dbReference type="Gene3D" id="3.40.630.10">
    <property type="entry name" value="Zn peptidases"/>
    <property type="match status" value="1"/>
</dbReference>
<dbReference type="SUPFAM" id="SSF53187">
    <property type="entry name" value="Zn-dependent exopeptidases"/>
    <property type="match status" value="1"/>
</dbReference>
<feature type="binding site" evidence="6">
    <location>
        <position position="373"/>
    </location>
    <ligand>
        <name>Zn(2+)</name>
        <dbReference type="ChEBI" id="CHEBI:29105"/>
        <label>2</label>
    </ligand>
</feature>
<dbReference type="Pfam" id="PF07687">
    <property type="entry name" value="M20_dimer"/>
    <property type="match status" value="1"/>
</dbReference>
<dbReference type="Gene3D" id="3.30.70.360">
    <property type="match status" value="1"/>
</dbReference>
<keyword evidence="2" id="KW-0963">Cytoplasm</keyword>
<keyword evidence="9" id="KW-1185">Reference proteome</keyword>
<dbReference type="SUPFAM" id="SSF55031">
    <property type="entry name" value="Bacterial exopeptidase dimerisation domain"/>
    <property type="match status" value="1"/>
</dbReference>
<evidence type="ECO:0000259" key="7">
    <source>
        <dbReference type="Pfam" id="PF07687"/>
    </source>
</evidence>
<feature type="binding site" evidence="6">
    <location>
        <position position="73"/>
    </location>
    <ligand>
        <name>Zn(2+)</name>
        <dbReference type="ChEBI" id="CHEBI:29105"/>
        <label>1</label>
    </ligand>
</feature>